<dbReference type="InterPro" id="IPR003593">
    <property type="entry name" value="AAA+_ATPase"/>
</dbReference>
<dbReference type="KEGG" id="lho:LOOC260_119870"/>
<dbReference type="EMBL" id="AP014680">
    <property type="protein sequence ID" value="BAP86493.1"/>
    <property type="molecule type" value="Genomic_DNA"/>
</dbReference>
<dbReference type="GO" id="GO:0043190">
    <property type="term" value="C:ATP-binding cassette (ABC) transporter complex"/>
    <property type="evidence" value="ECO:0007669"/>
    <property type="project" value="TreeGrafter"/>
</dbReference>
<keyword evidence="3" id="KW-0813">Transport</keyword>
<dbReference type="SMART" id="SM00382">
    <property type="entry name" value="AAA"/>
    <property type="match status" value="2"/>
</dbReference>
<evidence type="ECO:0000256" key="2">
    <source>
        <dbReference type="ARBA" id="ARBA00005417"/>
    </source>
</evidence>
<dbReference type="Pfam" id="PF00005">
    <property type="entry name" value="ABC_tran"/>
    <property type="match status" value="2"/>
</dbReference>
<evidence type="ECO:0000256" key="1">
    <source>
        <dbReference type="ARBA" id="ARBA00004202"/>
    </source>
</evidence>
<dbReference type="SUPFAM" id="SSF52540">
    <property type="entry name" value="P-loop containing nucleoside triphosphate hydrolases"/>
    <property type="match status" value="2"/>
</dbReference>
<proteinExistence type="inferred from homology"/>
<evidence type="ECO:0000256" key="5">
    <source>
        <dbReference type="ARBA" id="ARBA00022741"/>
    </source>
</evidence>
<evidence type="ECO:0000256" key="6">
    <source>
        <dbReference type="ARBA" id="ARBA00022840"/>
    </source>
</evidence>
<dbReference type="InterPro" id="IPR027417">
    <property type="entry name" value="P-loop_NTPase"/>
</dbReference>
<comment type="subcellular location">
    <subcellularLocation>
        <location evidence="1">Cell membrane</location>
        <topology evidence="1">Peripheral membrane protein</topology>
    </subcellularLocation>
</comment>
<sequence>MQTLNVNNLTFEYQPDSVIFQDVNIQFPLHKFSLLIGPSGSGKSTLLKIIAGLYPQFGGRLTGGQLSMDGIDFTDWNSHKVAMLFQNPNQQFTMDTPKNELIFVLENLQVPPSEMDDQISAALNFVDCADLADRNFNTLSGGEKQKVALAVIVAMDNDVILLDEPFASVDPGARAHLLGKLTELRDKYHKTIILAEHDLHGYQSIADEVFQITANNGQIVPLEQTARQQLFNQFENATDATKIKLPNGADQPVISLSNLQIDRQNKTLLKQKSFAFFRDKITLITGENGIGKSTLFNGIIKLLPYQGSIKLNNNDIKSIRSKKLALQVGLVFQDAQDQFLSITMAEEIALSKKHRLTDYFTDKLIKESLHQLNLSDHLDQVVYSLSDGQKKKLQILLMLIRGQSILLLDEPLKGLDIDSLTIVLKIIKQSSIAQHQTIIMISHQLTGLADWIDYHVSFEQQQLSYQEVL</sequence>
<evidence type="ECO:0000313" key="10">
    <source>
        <dbReference type="EMBL" id="BAP86493.1"/>
    </source>
</evidence>
<dbReference type="STRING" id="1291742.LOOC260_119870"/>
<dbReference type="CDD" id="cd03225">
    <property type="entry name" value="ABC_cobalt_CbiO_domain1"/>
    <property type="match status" value="2"/>
</dbReference>
<dbReference type="Gene3D" id="3.40.50.300">
    <property type="entry name" value="P-loop containing nucleotide triphosphate hydrolases"/>
    <property type="match status" value="2"/>
</dbReference>
<organism evidence="10 11">
    <name type="scientific">Paucilactobacillus hokkaidonensis JCM 18461</name>
    <dbReference type="NCBI Taxonomy" id="1291742"/>
    <lineage>
        <taxon>Bacteria</taxon>
        <taxon>Bacillati</taxon>
        <taxon>Bacillota</taxon>
        <taxon>Bacilli</taxon>
        <taxon>Lactobacillales</taxon>
        <taxon>Lactobacillaceae</taxon>
        <taxon>Paucilactobacillus</taxon>
    </lineage>
</organism>
<keyword evidence="6" id="KW-0067">ATP-binding</keyword>
<reference evidence="10 11" key="1">
    <citation type="submission" date="2014-11" db="EMBL/GenBank/DDBJ databases">
        <title>Complete genome sequence and analysis of Lactobacillus hokkaidonensis LOOC260T.</title>
        <authorList>
            <person name="Tanizawa Y."/>
            <person name="Tohno M."/>
            <person name="Kaminuma E."/>
            <person name="Nakamura Y."/>
            <person name="Arita M."/>
        </authorList>
    </citation>
    <scope>NUCLEOTIDE SEQUENCE [LARGE SCALE GENOMIC DNA]</scope>
    <source>
        <strain evidence="10 11">LOOC260</strain>
    </source>
</reference>
<protein>
    <submittedName>
        <fullName evidence="10">ABC transporter ATPase</fullName>
    </submittedName>
</protein>
<dbReference type="PANTHER" id="PTHR43553">
    <property type="entry name" value="HEAVY METAL TRANSPORTER"/>
    <property type="match status" value="1"/>
</dbReference>
<keyword evidence="8" id="KW-0472">Membrane</keyword>
<evidence type="ECO:0000313" key="11">
    <source>
        <dbReference type="Proteomes" id="UP000031620"/>
    </source>
</evidence>
<dbReference type="PROSITE" id="PS50893">
    <property type="entry name" value="ABC_TRANSPORTER_2"/>
    <property type="match status" value="2"/>
</dbReference>
<dbReference type="Proteomes" id="UP000031620">
    <property type="component" value="Chromosome"/>
</dbReference>
<evidence type="ECO:0000256" key="3">
    <source>
        <dbReference type="ARBA" id="ARBA00022448"/>
    </source>
</evidence>
<dbReference type="InterPro" id="IPR015856">
    <property type="entry name" value="ABC_transpr_CbiO/EcfA_su"/>
</dbReference>
<dbReference type="GO" id="GO:0005524">
    <property type="term" value="F:ATP binding"/>
    <property type="evidence" value="ECO:0007669"/>
    <property type="project" value="UniProtKB-KW"/>
</dbReference>
<evidence type="ECO:0000259" key="9">
    <source>
        <dbReference type="PROSITE" id="PS50893"/>
    </source>
</evidence>
<evidence type="ECO:0000256" key="7">
    <source>
        <dbReference type="ARBA" id="ARBA00022967"/>
    </source>
</evidence>
<keyword evidence="5" id="KW-0547">Nucleotide-binding</keyword>
<dbReference type="PROSITE" id="PS00211">
    <property type="entry name" value="ABC_TRANSPORTER_1"/>
    <property type="match status" value="1"/>
</dbReference>
<dbReference type="GO" id="GO:0016887">
    <property type="term" value="F:ATP hydrolysis activity"/>
    <property type="evidence" value="ECO:0007669"/>
    <property type="project" value="InterPro"/>
</dbReference>
<dbReference type="AlphaFoldDB" id="A0A0A1GZR4"/>
<evidence type="ECO:0000256" key="4">
    <source>
        <dbReference type="ARBA" id="ARBA00022475"/>
    </source>
</evidence>
<dbReference type="InterPro" id="IPR003439">
    <property type="entry name" value="ABC_transporter-like_ATP-bd"/>
</dbReference>
<dbReference type="PANTHER" id="PTHR43553:SF27">
    <property type="entry name" value="ENERGY-COUPLING FACTOR TRANSPORTER ATP-BINDING PROTEIN ECFA2"/>
    <property type="match status" value="1"/>
</dbReference>
<dbReference type="HOGENOM" id="CLU_000604_86_7_9"/>
<keyword evidence="7" id="KW-1278">Translocase</keyword>
<dbReference type="GO" id="GO:0042626">
    <property type="term" value="F:ATPase-coupled transmembrane transporter activity"/>
    <property type="evidence" value="ECO:0007669"/>
    <property type="project" value="TreeGrafter"/>
</dbReference>
<dbReference type="InterPro" id="IPR017871">
    <property type="entry name" value="ABC_transporter-like_CS"/>
</dbReference>
<comment type="similarity">
    <text evidence="2">Belongs to the ABC transporter superfamily.</text>
</comment>
<dbReference type="RefSeq" id="WP_041094605.1">
    <property type="nucleotide sequence ID" value="NZ_AP014680.1"/>
</dbReference>
<feature type="domain" description="ABC transporter" evidence="9">
    <location>
        <begin position="4"/>
        <end position="239"/>
    </location>
</feature>
<dbReference type="InterPro" id="IPR050095">
    <property type="entry name" value="ECF_ABC_transporter_ATP-bd"/>
</dbReference>
<feature type="domain" description="ABC transporter" evidence="9">
    <location>
        <begin position="254"/>
        <end position="468"/>
    </location>
</feature>
<evidence type="ECO:0000256" key="8">
    <source>
        <dbReference type="ARBA" id="ARBA00023136"/>
    </source>
</evidence>
<accession>A0A0A1GZR4</accession>
<keyword evidence="4" id="KW-1003">Cell membrane</keyword>
<gene>
    <name evidence="10" type="ORF">LOOC260_119870</name>
</gene>
<name>A0A0A1GZR4_9LACO</name>